<accession>A0ABQ1FKZ0</accession>
<proteinExistence type="predicted"/>
<evidence type="ECO:0000256" key="1">
    <source>
        <dbReference type="SAM" id="MobiDB-lite"/>
    </source>
</evidence>
<dbReference type="Pfam" id="PF09832">
    <property type="entry name" value="DUF2059"/>
    <property type="match status" value="1"/>
</dbReference>
<dbReference type="EMBL" id="BMJA01000001">
    <property type="protein sequence ID" value="GGA18769.1"/>
    <property type="molecule type" value="Genomic_DNA"/>
</dbReference>
<protein>
    <recommendedName>
        <fullName evidence="3">DUF2059 domain-containing protein</fullName>
    </recommendedName>
</protein>
<organism evidence="4 5">
    <name type="scientific">Dyella nitratireducens</name>
    <dbReference type="NCBI Taxonomy" id="1849580"/>
    <lineage>
        <taxon>Bacteria</taxon>
        <taxon>Pseudomonadati</taxon>
        <taxon>Pseudomonadota</taxon>
        <taxon>Gammaproteobacteria</taxon>
        <taxon>Lysobacterales</taxon>
        <taxon>Rhodanobacteraceae</taxon>
        <taxon>Dyella</taxon>
    </lineage>
</organism>
<gene>
    <name evidence="4" type="ORF">GCM10010981_03300</name>
</gene>
<sequence>MLAGLDFPDHMSGGHMASKRMMILAACAALAASPAFAAQPSEAQVRQLMQVMNVSSQFAAMNDQMAEVMGQQLPCVPTDYWKGYIDKAGTEQLITAMIPAYQHHFTADEVDGLIKFYKSPLGQKLVAQMPATLVEAAQSGQQWSRQRTADMFSDLQKQGKLGADGRCPATGGGQSPTGQ</sequence>
<feature type="domain" description="DUF2059" evidence="3">
    <location>
        <begin position="91"/>
        <end position="148"/>
    </location>
</feature>
<name>A0ABQ1FKZ0_9GAMM</name>
<evidence type="ECO:0000259" key="3">
    <source>
        <dbReference type="Pfam" id="PF09832"/>
    </source>
</evidence>
<evidence type="ECO:0000256" key="2">
    <source>
        <dbReference type="SAM" id="SignalP"/>
    </source>
</evidence>
<feature type="signal peptide" evidence="2">
    <location>
        <begin position="1"/>
        <end position="37"/>
    </location>
</feature>
<dbReference type="InterPro" id="IPR018637">
    <property type="entry name" value="DUF2059"/>
</dbReference>
<evidence type="ECO:0000313" key="5">
    <source>
        <dbReference type="Proteomes" id="UP000620046"/>
    </source>
</evidence>
<evidence type="ECO:0000313" key="4">
    <source>
        <dbReference type="EMBL" id="GGA18769.1"/>
    </source>
</evidence>
<feature type="compositionally biased region" description="Gly residues" evidence="1">
    <location>
        <begin position="170"/>
        <end position="179"/>
    </location>
</feature>
<keyword evidence="5" id="KW-1185">Reference proteome</keyword>
<comment type="caution">
    <text evidence="4">The sequence shown here is derived from an EMBL/GenBank/DDBJ whole genome shotgun (WGS) entry which is preliminary data.</text>
</comment>
<dbReference type="Proteomes" id="UP000620046">
    <property type="component" value="Unassembled WGS sequence"/>
</dbReference>
<reference evidence="5" key="1">
    <citation type="journal article" date="2019" name="Int. J. Syst. Evol. Microbiol.">
        <title>The Global Catalogue of Microorganisms (GCM) 10K type strain sequencing project: providing services to taxonomists for standard genome sequencing and annotation.</title>
        <authorList>
            <consortium name="The Broad Institute Genomics Platform"/>
            <consortium name="The Broad Institute Genome Sequencing Center for Infectious Disease"/>
            <person name="Wu L."/>
            <person name="Ma J."/>
        </authorList>
    </citation>
    <scope>NUCLEOTIDE SEQUENCE [LARGE SCALE GENOMIC DNA]</scope>
    <source>
        <strain evidence="5">CGMCC 1.15439</strain>
    </source>
</reference>
<feature type="region of interest" description="Disordered" evidence="1">
    <location>
        <begin position="155"/>
        <end position="179"/>
    </location>
</feature>
<feature type="chain" id="PRO_5047320625" description="DUF2059 domain-containing protein" evidence="2">
    <location>
        <begin position="38"/>
        <end position="179"/>
    </location>
</feature>
<keyword evidence="2" id="KW-0732">Signal</keyword>